<dbReference type="Gene3D" id="1.10.10.10">
    <property type="entry name" value="Winged helix-like DNA-binding domain superfamily/Winged helix DNA-binding domain"/>
    <property type="match status" value="1"/>
</dbReference>
<feature type="domain" description="Response regulatory" evidence="8">
    <location>
        <begin position="8"/>
        <end position="123"/>
    </location>
</feature>
<dbReference type="PROSITE" id="PS51755">
    <property type="entry name" value="OMPR_PHOB"/>
    <property type="match status" value="1"/>
</dbReference>
<dbReference type="eggNOG" id="COG0745">
    <property type="taxonomic scope" value="Bacteria"/>
</dbReference>
<proteinExistence type="predicted"/>
<dbReference type="InterPro" id="IPR039420">
    <property type="entry name" value="WalR-like"/>
</dbReference>
<evidence type="ECO:0000256" key="2">
    <source>
        <dbReference type="ARBA" id="ARBA00023012"/>
    </source>
</evidence>
<organism evidence="10 11">
    <name type="scientific">Gordonia soli NBRC 108243</name>
    <dbReference type="NCBI Taxonomy" id="1223545"/>
    <lineage>
        <taxon>Bacteria</taxon>
        <taxon>Bacillati</taxon>
        <taxon>Actinomycetota</taxon>
        <taxon>Actinomycetes</taxon>
        <taxon>Mycobacteriales</taxon>
        <taxon>Gordoniaceae</taxon>
        <taxon>Gordonia</taxon>
    </lineage>
</organism>
<evidence type="ECO:0000256" key="3">
    <source>
        <dbReference type="ARBA" id="ARBA00023015"/>
    </source>
</evidence>
<dbReference type="Proteomes" id="UP000011666">
    <property type="component" value="Unassembled WGS sequence"/>
</dbReference>
<dbReference type="Pfam" id="PF00072">
    <property type="entry name" value="Response_reg"/>
    <property type="match status" value="1"/>
</dbReference>
<dbReference type="STRING" id="1223545.GS4_03_00200"/>
<dbReference type="AlphaFoldDB" id="M0QD79"/>
<comment type="caution">
    <text evidence="10">The sequence shown here is derived from an EMBL/GenBank/DDBJ whole genome shotgun (WGS) entry which is preliminary data.</text>
</comment>
<keyword evidence="1 6" id="KW-0597">Phosphoprotein</keyword>
<evidence type="ECO:0000256" key="5">
    <source>
        <dbReference type="ARBA" id="ARBA00023163"/>
    </source>
</evidence>
<evidence type="ECO:0000256" key="4">
    <source>
        <dbReference type="ARBA" id="ARBA00023125"/>
    </source>
</evidence>
<evidence type="ECO:0000313" key="11">
    <source>
        <dbReference type="Proteomes" id="UP000011666"/>
    </source>
</evidence>
<evidence type="ECO:0000256" key="1">
    <source>
        <dbReference type="ARBA" id="ARBA00022553"/>
    </source>
</evidence>
<gene>
    <name evidence="10" type="ORF">GS4_03_00200</name>
</gene>
<dbReference type="GO" id="GO:0000156">
    <property type="term" value="F:phosphorelay response regulator activity"/>
    <property type="evidence" value="ECO:0007669"/>
    <property type="project" value="TreeGrafter"/>
</dbReference>
<protein>
    <submittedName>
        <fullName evidence="10">Putative two-component response regulator</fullName>
    </submittedName>
</protein>
<dbReference type="GO" id="GO:0032993">
    <property type="term" value="C:protein-DNA complex"/>
    <property type="evidence" value="ECO:0007669"/>
    <property type="project" value="TreeGrafter"/>
</dbReference>
<dbReference type="InterPro" id="IPR011006">
    <property type="entry name" value="CheY-like_superfamily"/>
</dbReference>
<feature type="DNA-binding region" description="OmpR/PhoB-type" evidence="7">
    <location>
        <begin position="134"/>
        <end position="228"/>
    </location>
</feature>
<evidence type="ECO:0000259" key="8">
    <source>
        <dbReference type="PROSITE" id="PS50110"/>
    </source>
</evidence>
<evidence type="ECO:0000256" key="6">
    <source>
        <dbReference type="PROSITE-ProRule" id="PRU00169"/>
    </source>
</evidence>
<evidence type="ECO:0000259" key="9">
    <source>
        <dbReference type="PROSITE" id="PS51755"/>
    </source>
</evidence>
<dbReference type="SMART" id="SM00448">
    <property type="entry name" value="REC"/>
    <property type="match status" value="1"/>
</dbReference>
<dbReference type="Gene3D" id="6.10.250.690">
    <property type="match status" value="1"/>
</dbReference>
<keyword evidence="11" id="KW-1185">Reference proteome</keyword>
<name>M0QD79_9ACTN</name>
<keyword evidence="2" id="KW-0902">Two-component regulatory system</keyword>
<dbReference type="GO" id="GO:0005829">
    <property type="term" value="C:cytosol"/>
    <property type="evidence" value="ECO:0007669"/>
    <property type="project" value="TreeGrafter"/>
</dbReference>
<evidence type="ECO:0000256" key="7">
    <source>
        <dbReference type="PROSITE-ProRule" id="PRU01091"/>
    </source>
</evidence>
<dbReference type="GO" id="GO:0006355">
    <property type="term" value="P:regulation of DNA-templated transcription"/>
    <property type="evidence" value="ECO:0007669"/>
    <property type="project" value="InterPro"/>
</dbReference>
<dbReference type="Gene3D" id="3.40.50.2300">
    <property type="match status" value="1"/>
</dbReference>
<dbReference type="InterPro" id="IPR001867">
    <property type="entry name" value="OmpR/PhoB-type_DNA-bd"/>
</dbReference>
<dbReference type="SUPFAM" id="SSF52172">
    <property type="entry name" value="CheY-like"/>
    <property type="match status" value="1"/>
</dbReference>
<dbReference type="SMART" id="SM00862">
    <property type="entry name" value="Trans_reg_C"/>
    <property type="match status" value="1"/>
</dbReference>
<dbReference type="FunFam" id="3.40.50.2300:FF:000001">
    <property type="entry name" value="DNA-binding response regulator PhoB"/>
    <property type="match status" value="1"/>
</dbReference>
<keyword evidence="5" id="KW-0804">Transcription</keyword>
<dbReference type="PANTHER" id="PTHR48111:SF4">
    <property type="entry name" value="DNA-BINDING DUAL TRANSCRIPTIONAL REGULATOR OMPR"/>
    <property type="match status" value="1"/>
</dbReference>
<evidence type="ECO:0000313" key="10">
    <source>
        <dbReference type="EMBL" id="GAC66573.1"/>
    </source>
</evidence>
<dbReference type="PROSITE" id="PS50110">
    <property type="entry name" value="RESPONSE_REGULATORY"/>
    <property type="match status" value="1"/>
</dbReference>
<dbReference type="InterPro" id="IPR001789">
    <property type="entry name" value="Sig_transdc_resp-reg_receiver"/>
</dbReference>
<dbReference type="Pfam" id="PF00486">
    <property type="entry name" value="Trans_reg_C"/>
    <property type="match status" value="1"/>
</dbReference>
<dbReference type="InterPro" id="IPR036388">
    <property type="entry name" value="WH-like_DNA-bd_sf"/>
</dbReference>
<dbReference type="EMBL" id="BANX01000003">
    <property type="protein sequence ID" value="GAC66573.1"/>
    <property type="molecule type" value="Genomic_DNA"/>
</dbReference>
<feature type="domain" description="OmpR/PhoB-type" evidence="9">
    <location>
        <begin position="134"/>
        <end position="228"/>
    </location>
</feature>
<accession>M0QD79</accession>
<reference evidence="10 11" key="1">
    <citation type="submission" date="2013-01" db="EMBL/GenBank/DDBJ databases">
        <title>Whole genome shotgun sequence of Gordonia soli NBRC 108243.</title>
        <authorList>
            <person name="Isaki-Nakamura S."/>
            <person name="Hosoyama A."/>
            <person name="Tsuchikane K."/>
            <person name="Ando Y."/>
            <person name="Baba S."/>
            <person name="Ohji S."/>
            <person name="Hamada M."/>
            <person name="Tamura T."/>
            <person name="Yamazoe A."/>
            <person name="Yamazaki S."/>
            <person name="Fujita N."/>
        </authorList>
    </citation>
    <scope>NUCLEOTIDE SEQUENCE [LARGE SCALE GENOMIC DNA]</scope>
    <source>
        <strain evidence="10 11">NBRC 108243</strain>
    </source>
</reference>
<sequence length="235" mass="25533">MGTVALMHILVADDDPVVADVVRRYLQRDGMDVVVVASGAEALAEIERSPIDLAVLDVMMPEGDGIEVCRTIRASDHPDLPVIMLTALGDADDRVLGLETGADDYLAKPFSPRELSLRVQSVLRRAGTHVGNGVDTVTDGDVHVDVPARELWVGSQSVSTTKREFDLVTFFLAHPDVVFSRDELLEKVWGWTVGDLSTVTVHVKRLRAKLGDASQIDTVWGQGYRWTSTAGATDA</sequence>
<keyword evidence="3" id="KW-0805">Transcription regulation</keyword>
<feature type="modified residue" description="4-aspartylphosphate" evidence="6">
    <location>
        <position position="57"/>
    </location>
</feature>
<dbReference type="PANTHER" id="PTHR48111">
    <property type="entry name" value="REGULATOR OF RPOS"/>
    <property type="match status" value="1"/>
</dbReference>
<dbReference type="GO" id="GO:0000976">
    <property type="term" value="F:transcription cis-regulatory region binding"/>
    <property type="evidence" value="ECO:0007669"/>
    <property type="project" value="TreeGrafter"/>
</dbReference>
<dbReference type="CDD" id="cd00383">
    <property type="entry name" value="trans_reg_C"/>
    <property type="match status" value="1"/>
</dbReference>
<keyword evidence="4 7" id="KW-0238">DNA-binding</keyword>